<dbReference type="PROSITE" id="PS51201">
    <property type="entry name" value="RCK_N"/>
    <property type="match status" value="1"/>
</dbReference>
<evidence type="ECO:0000313" key="4">
    <source>
        <dbReference type="EMBL" id="ADL12884.1"/>
    </source>
</evidence>
<dbReference type="InterPro" id="IPR003148">
    <property type="entry name" value="RCK_N"/>
</dbReference>
<dbReference type="PRINTS" id="PR00335">
    <property type="entry name" value="KUPTAKETRKA"/>
</dbReference>
<accession>D9QQU3</accession>
<dbReference type="RefSeq" id="WP_013278330.1">
    <property type="nucleotide sequence ID" value="NC_014378.1"/>
</dbReference>
<evidence type="ECO:0000313" key="5">
    <source>
        <dbReference type="Proteomes" id="UP000001661"/>
    </source>
</evidence>
<dbReference type="GO" id="GO:0015079">
    <property type="term" value="F:potassium ion transmembrane transporter activity"/>
    <property type="evidence" value="ECO:0007669"/>
    <property type="project" value="InterPro"/>
</dbReference>
<organism evidence="4 5">
    <name type="scientific">Acetohalobium arabaticum (strain ATCC 49924 / DSM 5501 / Z-7288)</name>
    <dbReference type="NCBI Taxonomy" id="574087"/>
    <lineage>
        <taxon>Bacteria</taxon>
        <taxon>Bacillati</taxon>
        <taxon>Bacillota</taxon>
        <taxon>Clostridia</taxon>
        <taxon>Halanaerobiales</taxon>
        <taxon>Halobacteroidaceae</taxon>
        <taxon>Acetohalobium</taxon>
    </lineage>
</organism>
<sequence length="132" mass="14421">MYILVIGCGRTGSSIANLLSKEGQNVVVVDKDSEAFDRLSAEFTGFTIVGDATEIEVLTEAKLDKTDAAVITTNDDNVNAMIAQIASELYDVPKVFVRVIDPSKEVIYEDTDIIEMSPTNLLVTEFKDKIIS</sequence>
<dbReference type="KEGG" id="aar:Acear_1371"/>
<evidence type="ECO:0000256" key="2">
    <source>
        <dbReference type="ARBA" id="ARBA00022958"/>
    </source>
</evidence>
<gene>
    <name evidence="4" type="ordered locus">Acear_1371</name>
</gene>
<dbReference type="SUPFAM" id="SSF51735">
    <property type="entry name" value="NAD(P)-binding Rossmann-fold domains"/>
    <property type="match status" value="1"/>
</dbReference>
<proteinExistence type="predicted"/>
<dbReference type="InterPro" id="IPR036291">
    <property type="entry name" value="NAD(P)-bd_dom_sf"/>
</dbReference>
<name>D9QQU3_ACEAZ</name>
<dbReference type="InterPro" id="IPR050721">
    <property type="entry name" value="Trk_Ktr_HKT_K-transport"/>
</dbReference>
<dbReference type="EMBL" id="CP002105">
    <property type="protein sequence ID" value="ADL12884.1"/>
    <property type="molecule type" value="Genomic_DNA"/>
</dbReference>
<dbReference type="STRING" id="574087.Acear_1371"/>
<keyword evidence="1" id="KW-0633">Potassium transport</keyword>
<dbReference type="OrthoDB" id="9775180at2"/>
<dbReference type="PANTHER" id="PTHR43833:SF8">
    <property type="entry name" value="TRK SYSTEM POTASSIUM UPTAKE PROTEIN TRKA"/>
    <property type="match status" value="1"/>
</dbReference>
<dbReference type="PANTHER" id="PTHR43833">
    <property type="entry name" value="POTASSIUM CHANNEL PROTEIN 2-RELATED-RELATED"/>
    <property type="match status" value="1"/>
</dbReference>
<dbReference type="GO" id="GO:0005886">
    <property type="term" value="C:plasma membrane"/>
    <property type="evidence" value="ECO:0007669"/>
    <property type="project" value="InterPro"/>
</dbReference>
<feature type="domain" description="RCK N-terminal" evidence="3">
    <location>
        <begin position="1"/>
        <end position="115"/>
    </location>
</feature>
<dbReference type="Pfam" id="PF02254">
    <property type="entry name" value="TrkA_N"/>
    <property type="match status" value="1"/>
</dbReference>
<keyword evidence="2" id="KW-0630">Potassium</keyword>
<keyword evidence="5" id="KW-1185">Reference proteome</keyword>
<keyword evidence="1" id="KW-0406">Ion transport</keyword>
<reference evidence="4 5" key="1">
    <citation type="journal article" date="2010" name="Stand. Genomic Sci.">
        <title>Complete genome sequence of Acetohalobium arabaticum type strain (Z-7288).</title>
        <authorList>
            <person name="Sikorski J."/>
            <person name="Lapidus A."/>
            <person name="Chertkov O."/>
            <person name="Lucas S."/>
            <person name="Copeland A."/>
            <person name="Glavina Del Rio T."/>
            <person name="Nolan M."/>
            <person name="Tice H."/>
            <person name="Cheng J.F."/>
            <person name="Han C."/>
            <person name="Brambilla E."/>
            <person name="Pitluck S."/>
            <person name="Liolios K."/>
            <person name="Ivanova N."/>
            <person name="Mavromatis K."/>
            <person name="Mikhailova N."/>
            <person name="Pati A."/>
            <person name="Bruce D."/>
            <person name="Detter C."/>
            <person name="Tapia R."/>
            <person name="Goodwin L."/>
            <person name="Chen A."/>
            <person name="Palaniappan K."/>
            <person name="Land M."/>
            <person name="Hauser L."/>
            <person name="Chang Y.J."/>
            <person name="Jeffries C.D."/>
            <person name="Rohde M."/>
            <person name="Goker M."/>
            <person name="Spring S."/>
            <person name="Woyke T."/>
            <person name="Bristow J."/>
            <person name="Eisen J.A."/>
            <person name="Markowitz V."/>
            <person name="Hugenholtz P."/>
            <person name="Kyrpides N.C."/>
            <person name="Klenk H.P."/>
        </authorList>
    </citation>
    <scope>NUCLEOTIDE SEQUENCE [LARGE SCALE GENOMIC DNA]</scope>
    <source>
        <strain evidence="5">ATCC 49924 / DSM 5501 / Z-7288</strain>
    </source>
</reference>
<dbReference type="HOGENOM" id="CLU_046525_4_1_9"/>
<keyword evidence="1" id="KW-0813">Transport</keyword>
<evidence type="ECO:0000259" key="3">
    <source>
        <dbReference type="PROSITE" id="PS51201"/>
    </source>
</evidence>
<dbReference type="eggNOG" id="COG0569">
    <property type="taxonomic scope" value="Bacteria"/>
</dbReference>
<dbReference type="AlphaFoldDB" id="D9QQU3"/>
<dbReference type="Gene3D" id="3.40.50.720">
    <property type="entry name" value="NAD(P)-binding Rossmann-like Domain"/>
    <property type="match status" value="1"/>
</dbReference>
<dbReference type="Proteomes" id="UP000001661">
    <property type="component" value="Chromosome"/>
</dbReference>
<protein>
    <submittedName>
        <fullName evidence="4">TrkA-N domain protein</fullName>
    </submittedName>
</protein>
<dbReference type="InterPro" id="IPR006036">
    <property type="entry name" value="K_uptake_TrkA"/>
</dbReference>
<evidence type="ECO:0000256" key="1">
    <source>
        <dbReference type="ARBA" id="ARBA00022538"/>
    </source>
</evidence>